<evidence type="ECO:0000313" key="1">
    <source>
        <dbReference type="EMBL" id="QXT62650.1"/>
    </source>
</evidence>
<reference evidence="1 2" key="1">
    <citation type="submission" date="2021-07" db="EMBL/GenBank/DDBJ databases">
        <title>complete genome sequencing of Tessaracoccus sp.J1M15.</title>
        <authorList>
            <person name="Bae J.-W."/>
            <person name="Kim D.-y."/>
        </authorList>
    </citation>
    <scope>NUCLEOTIDE SEQUENCE [LARGE SCALE GENOMIC DNA]</scope>
    <source>
        <strain evidence="1 2">J1M15</strain>
    </source>
</reference>
<dbReference type="PANTHER" id="PTHR34352">
    <property type="entry name" value="PROTEIN YHFA"/>
    <property type="match status" value="1"/>
</dbReference>
<dbReference type="PANTHER" id="PTHR34352:SF1">
    <property type="entry name" value="PROTEIN YHFA"/>
    <property type="match status" value="1"/>
</dbReference>
<accession>A0ABX8SJ11</accession>
<dbReference type="Pfam" id="PF02566">
    <property type="entry name" value="OsmC"/>
    <property type="match status" value="1"/>
</dbReference>
<dbReference type="RefSeq" id="WP_219081743.1">
    <property type="nucleotide sequence ID" value="NZ_CP079216.1"/>
</dbReference>
<organism evidence="1 2">
    <name type="scientific">Tessaracoccus palaemonis</name>
    <dbReference type="NCBI Taxonomy" id="2829499"/>
    <lineage>
        <taxon>Bacteria</taxon>
        <taxon>Bacillati</taxon>
        <taxon>Actinomycetota</taxon>
        <taxon>Actinomycetes</taxon>
        <taxon>Propionibacteriales</taxon>
        <taxon>Propionibacteriaceae</taxon>
        <taxon>Tessaracoccus</taxon>
    </lineage>
</organism>
<sequence length="143" mass="15629">MSETRNPTEVTLDRLGPLRYEATNSRGGTLPIGTGQTDEFTPVELMMAAIAGCSAIDVDMLTHRRAEPDVFTTTITADRVKDESGNRLDAIDVTFTIRFPEGEDGDRARRILARSVQDSHDRLCTVSRTVEAGTPVTMGLSED</sequence>
<proteinExistence type="predicted"/>
<gene>
    <name evidence="1" type="ORF">KDB89_13075</name>
</gene>
<protein>
    <submittedName>
        <fullName evidence="1">OsmC family protein</fullName>
    </submittedName>
</protein>
<keyword evidence="2" id="KW-1185">Reference proteome</keyword>
<evidence type="ECO:0000313" key="2">
    <source>
        <dbReference type="Proteomes" id="UP000824504"/>
    </source>
</evidence>
<dbReference type="InterPro" id="IPR003718">
    <property type="entry name" value="OsmC/Ohr_fam"/>
</dbReference>
<dbReference type="Proteomes" id="UP000824504">
    <property type="component" value="Chromosome"/>
</dbReference>
<dbReference type="EMBL" id="CP079216">
    <property type="protein sequence ID" value="QXT62650.1"/>
    <property type="molecule type" value="Genomic_DNA"/>
</dbReference>
<name>A0ABX8SJ11_9ACTN</name>